<evidence type="ECO:0000313" key="1">
    <source>
        <dbReference type="EMBL" id="OGY92237.1"/>
    </source>
</evidence>
<comment type="caution">
    <text evidence="1">The sequence shown here is derived from an EMBL/GenBank/DDBJ whole genome shotgun (WGS) entry which is preliminary data.</text>
</comment>
<name>A0A1G2BVI5_9BACT</name>
<sequence>MNVTLKKYKQIAPVVLRRLGYAPYINKEGEQSFVRRPHGTEFPRYHLYVQEEDDTMMRCSLHLDQKAPSYMGSRAHGGDYESEAVQRELERMHGLNIPSN</sequence>
<organism evidence="1 2">
    <name type="scientific">Candidatus Komeilibacteria bacterium RIFCSPLOWO2_01_FULL_53_11</name>
    <dbReference type="NCBI Taxonomy" id="1798552"/>
    <lineage>
        <taxon>Bacteria</taxon>
        <taxon>Candidatus Komeiliibacteriota</taxon>
    </lineage>
</organism>
<evidence type="ECO:0000313" key="2">
    <source>
        <dbReference type="Proteomes" id="UP000177349"/>
    </source>
</evidence>
<dbReference type="Proteomes" id="UP000177349">
    <property type="component" value="Unassembled WGS sequence"/>
</dbReference>
<dbReference type="AlphaFoldDB" id="A0A1G2BVI5"/>
<proteinExistence type="predicted"/>
<reference evidence="1 2" key="1">
    <citation type="journal article" date="2016" name="Nat. Commun.">
        <title>Thousands of microbial genomes shed light on interconnected biogeochemical processes in an aquifer system.</title>
        <authorList>
            <person name="Anantharaman K."/>
            <person name="Brown C.T."/>
            <person name="Hug L.A."/>
            <person name="Sharon I."/>
            <person name="Castelle C.J."/>
            <person name="Probst A.J."/>
            <person name="Thomas B.C."/>
            <person name="Singh A."/>
            <person name="Wilkins M.J."/>
            <person name="Karaoz U."/>
            <person name="Brodie E.L."/>
            <person name="Williams K.H."/>
            <person name="Hubbard S.S."/>
            <person name="Banfield J.F."/>
        </authorList>
    </citation>
    <scope>NUCLEOTIDE SEQUENCE [LARGE SCALE GENOMIC DNA]</scope>
</reference>
<accession>A0A1G2BVI5</accession>
<gene>
    <name evidence="1" type="ORF">A3B31_02525</name>
</gene>
<protein>
    <submittedName>
        <fullName evidence="1">Uncharacterized protein</fullName>
    </submittedName>
</protein>
<dbReference type="EMBL" id="MHKN01000021">
    <property type="protein sequence ID" value="OGY92237.1"/>
    <property type="molecule type" value="Genomic_DNA"/>
</dbReference>